<dbReference type="AlphaFoldDB" id="A0A9P0HQD2"/>
<dbReference type="OrthoDB" id="9890280at2759"/>
<feature type="compositionally biased region" description="Basic residues" evidence="6">
    <location>
        <begin position="1"/>
        <end position="10"/>
    </location>
</feature>
<keyword evidence="4" id="KW-0539">Nucleus</keyword>
<reference evidence="7" key="1">
    <citation type="submission" date="2022-01" db="EMBL/GenBank/DDBJ databases">
        <authorList>
            <person name="King R."/>
        </authorList>
    </citation>
    <scope>NUCLEOTIDE SEQUENCE</scope>
</reference>
<dbReference type="GO" id="GO:0031080">
    <property type="term" value="C:nuclear pore outer ring"/>
    <property type="evidence" value="ECO:0007669"/>
    <property type="project" value="TreeGrafter"/>
</dbReference>
<evidence type="ECO:0000256" key="5">
    <source>
        <dbReference type="PROSITE-ProRule" id="PRU00221"/>
    </source>
</evidence>
<dbReference type="InterPro" id="IPR036322">
    <property type="entry name" value="WD40_repeat_dom_sf"/>
</dbReference>
<dbReference type="PROSITE" id="PS50082">
    <property type="entry name" value="WD_REPEATS_2"/>
    <property type="match status" value="1"/>
</dbReference>
<evidence type="ECO:0000256" key="1">
    <source>
        <dbReference type="ARBA" id="ARBA00004123"/>
    </source>
</evidence>
<dbReference type="Proteomes" id="UP001152798">
    <property type="component" value="Chromosome 7"/>
</dbReference>
<dbReference type="SMART" id="SM00320">
    <property type="entry name" value="WD40"/>
    <property type="match status" value="3"/>
</dbReference>
<comment type="subcellular location">
    <subcellularLocation>
        <location evidence="1">Nucleus</location>
    </subcellularLocation>
</comment>
<protein>
    <submittedName>
        <fullName evidence="7">Uncharacterized protein</fullName>
    </submittedName>
</protein>
<evidence type="ECO:0000256" key="3">
    <source>
        <dbReference type="ARBA" id="ARBA00022737"/>
    </source>
</evidence>
<dbReference type="InterPro" id="IPR016181">
    <property type="entry name" value="Acyl_CoA_acyltransferase"/>
</dbReference>
<dbReference type="PANTHER" id="PTHR22652">
    <property type="entry name" value="NUCLEOPORIN NUP43"/>
    <property type="match status" value="1"/>
</dbReference>
<dbReference type="SUPFAM" id="SSF50978">
    <property type="entry name" value="WD40 repeat-like"/>
    <property type="match status" value="1"/>
</dbReference>
<sequence>MSRAKNRISKKIMVGHPARNGNRERPKLQLHQADEMELRTPGVGSTYEEDDNYLGLWSYPSNWEWNQIEEVETGKIFAEKIPTTLQKISVAGDVSAIKFVENNKFLYSTEGGEFGIVNIANNEHLKKMEMNRIHNWDSEFFGETSISYRGFEIGSAFICALGEHGHLYFLSPDLNSSLGTVNHYNDEASCLGILSANEVLVGNLRGQISLWDLREGLFEPAKIFPYNSEETIGLTCITPFPRQRQIVVTGGTDGAVVTWDLRTGHHPLTVYKAHDHPITCLQFHEDWPANMFTASMGGEVWHWNNFGKLLTGELLDPRLMALPPELRNTMKTQSYLEPQIRALIGKKHIPTNSLDVTDGNELAAHYALSQVIYRRIEQPQQEKNECPFDLPDDCDLIRIYWKDGKAVGFYTLKPKGTYIEHRGESYSMMTLDTAYIRSEYRRMGMGLSILEDIRKRHPNEDIAFSSPIAFSMLKVISKFIKLYPEMKYKLWEVSGAGTEGSKKLAWFSVAKSKRNAVRNFGRVGPGL</sequence>
<dbReference type="InterPro" id="IPR001680">
    <property type="entry name" value="WD40_rpt"/>
</dbReference>
<name>A0A9P0HQD2_NEZVI</name>
<dbReference type="SUPFAM" id="SSF55729">
    <property type="entry name" value="Acyl-CoA N-acyltransferases (Nat)"/>
    <property type="match status" value="1"/>
</dbReference>
<organism evidence="7 8">
    <name type="scientific">Nezara viridula</name>
    <name type="common">Southern green stink bug</name>
    <name type="synonym">Cimex viridulus</name>
    <dbReference type="NCBI Taxonomy" id="85310"/>
    <lineage>
        <taxon>Eukaryota</taxon>
        <taxon>Metazoa</taxon>
        <taxon>Ecdysozoa</taxon>
        <taxon>Arthropoda</taxon>
        <taxon>Hexapoda</taxon>
        <taxon>Insecta</taxon>
        <taxon>Pterygota</taxon>
        <taxon>Neoptera</taxon>
        <taxon>Paraneoptera</taxon>
        <taxon>Hemiptera</taxon>
        <taxon>Heteroptera</taxon>
        <taxon>Panheteroptera</taxon>
        <taxon>Pentatomomorpha</taxon>
        <taxon>Pentatomoidea</taxon>
        <taxon>Pentatomidae</taxon>
        <taxon>Pentatominae</taxon>
        <taxon>Nezara</taxon>
    </lineage>
</organism>
<keyword evidence="2 5" id="KW-0853">WD repeat</keyword>
<proteinExistence type="predicted"/>
<evidence type="ECO:0000313" key="8">
    <source>
        <dbReference type="Proteomes" id="UP001152798"/>
    </source>
</evidence>
<dbReference type="InterPro" id="IPR015943">
    <property type="entry name" value="WD40/YVTN_repeat-like_dom_sf"/>
</dbReference>
<feature type="repeat" description="WD" evidence="5">
    <location>
        <begin position="245"/>
        <end position="269"/>
    </location>
</feature>
<evidence type="ECO:0000256" key="4">
    <source>
        <dbReference type="ARBA" id="ARBA00023242"/>
    </source>
</evidence>
<gene>
    <name evidence="7" type="ORF">NEZAVI_LOCUS14890</name>
</gene>
<accession>A0A9P0HQD2</accession>
<evidence type="ECO:0000313" key="7">
    <source>
        <dbReference type="EMBL" id="CAH1407083.1"/>
    </source>
</evidence>
<dbReference type="EMBL" id="OV725083">
    <property type="protein sequence ID" value="CAH1407083.1"/>
    <property type="molecule type" value="Genomic_DNA"/>
</dbReference>
<evidence type="ECO:0000256" key="2">
    <source>
        <dbReference type="ARBA" id="ARBA00022574"/>
    </source>
</evidence>
<dbReference type="PANTHER" id="PTHR22652:SF0">
    <property type="entry name" value="NUCLEOPORIN NUP43"/>
    <property type="match status" value="1"/>
</dbReference>
<keyword evidence="8" id="KW-1185">Reference proteome</keyword>
<evidence type="ECO:0000256" key="6">
    <source>
        <dbReference type="SAM" id="MobiDB-lite"/>
    </source>
</evidence>
<dbReference type="Gene3D" id="2.130.10.10">
    <property type="entry name" value="YVTN repeat-like/Quinoprotein amine dehydrogenase"/>
    <property type="match status" value="1"/>
</dbReference>
<feature type="region of interest" description="Disordered" evidence="6">
    <location>
        <begin position="1"/>
        <end position="25"/>
    </location>
</feature>
<keyword evidence="3" id="KW-0677">Repeat</keyword>